<evidence type="ECO:0000313" key="4">
    <source>
        <dbReference type="Proteomes" id="UP000539350"/>
    </source>
</evidence>
<reference evidence="3 4" key="1">
    <citation type="submission" date="2020-07" db="EMBL/GenBank/DDBJ databases">
        <title>Halieaceae bacterium, F7430, whole genome shotgun sequencing project.</title>
        <authorList>
            <person name="Jiang S."/>
            <person name="Liu Z.W."/>
            <person name="Du Z.J."/>
        </authorList>
    </citation>
    <scope>NUCLEOTIDE SEQUENCE [LARGE SCALE GENOMIC DNA]</scope>
    <source>
        <strain evidence="3 4">F7430</strain>
    </source>
</reference>
<dbReference type="Proteomes" id="UP000539350">
    <property type="component" value="Unassembled WGS sequence"/>
</dbReference>
<keyword evidence="4" id="KW-1185">Reference proteome</keyword>
<dbReference type="EMBL" id="JACFXU010000014">
    <property type="protein sequence ID" value="MBA6413372.1"/>
    <property type="molecule type" value="Genomic_DNA"/>
</dbReference>
<comment type="caution">
    <text evidence="3">The sequence shown here is derived from an EMBL/GenBank/DDBJ whole genome shotgun (WGS) entry which is preliminary data.</text>
</comment>
<dbReference type="RefSeq" id="WP_182172458.1">
    <property type="nucleotide sequence ID" value="NZ_JACFXU010000014.1"/>
</dbReference>
<sequence length="292" mass="31770">MPSDIYQSIAASLDGQLTLPSDDLTTARNKMNALHYRPLAAGTTVEWRDFKGSSYAIVSSASLTEPHRYLLYIHGGAFIAGDGEGFLFYAEMLSEHFNATVALVDYRLAPEHRFPAALNDCCRVYQALLEQGVPAKSIGFIGDSCGGGLVLSSLFKLRDEGADLPSCGLSLCGWLDLASDSPDKDPLYDQGYTHRRGLDYAGDADLTQAYISPLYGELDKLPPLLLQVGESDPTRKHAEALLAKAKAAKQAVSLELSTHMPHGFHGFAAMGMPESLQALQRARHFYDSCLKH</sequence>
<dbReference type="PANTHER" id="PTHR48081:SF8">
    <property type="entry name" value="ALPHA_BETA HYDROLASE FOLD-3 DOMAIN-CONTAINING PROTEIN-RELATED"/>
    <property type="match status" value="1"/>
</dbReference>
<dbReference type="Pfam" id="PF07859">
    <property type="entry name" value="Abhydrolase_3"/>
    <property type="match status" value="1"/>
</dbReference>
<evidence type="ECO:0000259" key="2">
    <source>
        <dbReference type="Pfam" id="PF07859"/>
    </source>
</evidence>
<name>A0A7W2TWT3_9GAMM</name>
<dbReference type="AlphaFoldDB" id="A0A7W2TWT3"/>
<dbReference type="InterPro" id="IPR050300">
    <property type="entry name" value="GDXG_lipolytic_enzyme"/>
</dbReference>
<gene>
    <name evidence="3" type="ORF">H2508_09645</name>
</gene>
<dbReference type="Gene3D" id="3.40.50.1820">
    <property type="entry name" value="alpha/beta hydrolase"/>
    <property type="match status" value="1"/>
</dbReference>
<evidence type="ECO:0000256" key="1">
    <source>
        <dbReference type="ARBA" id="ARBA00022801"/>
    </source>
</evidence>
<accession>A0A7W2TWT3</accession>
<evidence type="ECO:0000313" key="3">
    <source>
        <dbReference type="EMBL" id="MBA6413372.1"/>
    </source>
</evidence>
<organism evidence="3 4">
    <name type="scientific">Sediminihaliea albiluteola</name>
    <dbReference type="NCBI Taxonomy" id="2758564"/>
    <lineage>
        <taxon>Bacteria</taxon>
        <taxon>Pseudomonadati</taxon>
        <taxon>Pseudomonadota</taxon>
        <taxon>Gammaproteobacteria</taxon>
        <taxon>Cellvibrionales</taxon>
        <taxon>Halieaceae</taxon>
        <taxon>Sediminihaliea</taxon>
    </lineage>
</organism>
<dbReference type="InterPro" id="IPR029058">
    <property type="entry name" value="AB_hydrolase_fold"/>
</dbReference>
<keyword evidence="1 3" id="KW-0378">Hydrolase</keyword>
<dbReference type="PANTHER" id="PTHR48081">
    <property type="entry name" value="AB HYDROLASE SUPERFAMILY PROTEIN C4A8.06C"/>
    <property type="match status" value="1"/>
</dbReference>
<dbReference type="GO" id="GO:0016787">
    <property type="term" value="F:hydrolase activity"/>
    <property type="evidence" value="ECO:0007669"/>
    <property type="project" value="UniProtKB-KW"/>
</dbReference>
<dbReference type="SUPFAM" id="SSF53474">
    <property type="entry name" value="alpha/beta-Hydrolases"/>
    <property type="match status" value="1"/>
</dbReference>
<protein>
    <submittedName>
        <fullName evidence="3">Alpha/beta hydrolase fold domain-containing protein</fullName>
    </submittedName>
</protein>
<dbReference type="InterPro" id="IPR013094">
    <property type="entry name" value="AB_hydrolase_3"/>
</dbReference>
<feature type="domain" description="Alpha/beta hydrolase fold-3" evidence="2">
    <location>
        <begin position="70"/>
        <end position="265"/>
    </location>
</feature>
<proteinExistence type="predicted"/>